<dbReference type="GO" id="GO:0006886">
    <property type="term" value="P:intracellular protein transport"/>
    <property type="evidence" value="ECO:0007669"/>
    <property type="project" value="InterPro"/>
</dbReference>
<evidence type="ECO:0000256" key="6">
    <source>
        <dbReference type="ARBA" id="ARBA00022927"/>
    </source>
</evidence>
<feature type="domain" description="SecA family profile" evidence="12">
    <location>
        <begin position="16"/>
        <end position="602"/>
    </location>
</feature>
<dbReference type="PRINTS" id="PR00906">
    <property type="entry name" value="SECA"/>
</dbReference>
<dbReference type="CDD" id="cd17928">
    <property type="entry name" value="DEXDc_SecA"/>
    <property type="match status" value="1"/>
</dbReference>
<dbReference type="Gene3D" id="3.90.1440.10">
    <property type="entry name" value="SecA, preprotein cross-linking domain"/>
    <property type="match status" value="1"/>
</dbReference>
<dbReference type="SUPFAM" id="SSF81767">
    <property type="entry name" value="Pre-protein crosslinking domain of SecA"/>
    <property type="match status" value="1"/>
</dbReference>
<dbReference type="InterPro" id="IPR011115">
    <property type="entry name" value="SecA_DEAD"/>
</dbReference>
<dbReference type="GO" id="GO:0005524">
    <property type="term" value="F:ATP binding"/>
    <property type="evidence" value="ECO:0007669"/>
    <property type="project" value="UniProtKB-KW"/>
</dbReference>
<dbReference type="GO" id="GO:0031522">
    <property type="term" value="C:cell envelope Sec protein transport complex"/>
    <property type="evidence" value="ECO:0007669"/>
    <property type="project" value="TreeGrafter"/>
</dbReference>
<dbReference type="CDD" id="cd18803">
    <property type="entry name" value="SF2_C_secA"/>
    <property type="match status" value="1"/>
</dbReference>
<dbReference type="AlphaFoldDB" id="A0A517NVP1"/>
<reference evidence="13 14" key="1">
    <citation type="submission" date="2019-02" db="EMBL/GenBank/DDBJ databases">
        <title>Deep-cultivation of Planctomycetes and their phenomic and genomic characterization uncovers novel biology.</title>
        <authorList>
            <person name="Wiegand S."/>
            <person name="Jogler M."/>
            <person name="Boedeker C."/>
            <person name="Pinto D."/>
            <person name="Vollmers J."/>
            <person name="Rivas-Marin E."/>
            <person name="Kohn T."/>
            <person name="Peeters S.H."/>
            <person name="Heuer A."/>
            <person name="Rast P."/>
            <person name="Oberbeckmann S."/>
            <person name="Bunk B."/>
            <person name="Jeske O."/>
            <person name="Meyerdierks A."/>
            <person name="Storesund J.E."/>
            <person name="Kallscheuer N."/>
            <person name="Luecker S."/>
            <person name="Lage O.M."/>
            <person name="Pohl T."/>
            <person name="Merkel B.J."/>
            <person name="Hornburger P."/>
            <person name="Mueller R.-W."/>
            <person name="Bruemmer F."/>
            <person name="Labrenz M."/>
            <person name="Spormann A.M."/>
            <person name="Op den Camp H."/>
            <person name="Overmann J."/>
            <person name="Amann R."/>
            <person name="Jetten M.S.M."/>
            <person name="Mascher T."/>
            <person name="Medema M.H."/>
            <person name="Devos D.P."/>
            <person name="Kaster A.-K."/>
            <person name="Ovreas L."/>
            <person name="Rohde M."/>
            <person name="Galperin M.Y."/>
            <person name="Jogler C."/>
        </authorList>
    </citation>
    <scope>NUCLEOTIDE SEQUENCE [LARGE SCALE GENOMIC DNA]</scope>
    <source>
        <strain evidence="13 14">K23_9</strain>
    </source>
</reference>
<dbReference type="InterPro" id="IPR011130">
    <property type="entry name" value="SecA_preprotein_X-link_dom"/>
</dbReference>
<dbReference type="SMART" id="SM00958">
    <property type="entry name" value="SecA_PP_bind"/>
    <property type="match status" value="1"/>
</dbReference>
<dbReference type="Pfam" id="PF21090">
    <property type="entry name" value="P-loop_SecA"/>
    <property type="match status" value="1"/>
</dbReference>
<dbReference type="Proteomes" id="UP000319817">
    <property type="component" value="Chromosome"/>
</dbReference>
<dbReference type="InterPro" id="IPR014001">
    <property type="entry name" value="Helicase_ATP-bd"/>
</dbReference>
<protein>
    <submittedName>
        <fullName evidence="13">Preprotein translocase subunit SecA</fullName>
    </submittedName>
</protein>
<dbReference type="GO" id="GO:0006605">
    <property type="term" value="P:protein targeting"/>
    <property type="evidence" value="ECO:0007669"/>
    <property type="project" value="InterPro"/>
</dbReference>
<evidence type="ECO:0000259" key="11">
    <source>
        <dbReference type="PROSITE" id="PS51194"/>
    </source>
</evidence>
<evidence type="ECO:0000256" key="7">
    <source>
        <dbReference type="ARBA" id="ARBA00022967"/>
    </source>
</evidence>
<feature type="domain" description="Helicase ATP-binding" evidence="10">
    <location>
        <begin position="99"/>
        <end position="277"/>
    </location>
</feature>
<dbReference type="InterPro" id="IPR036670">
    <property type="entry name" value="SecA_X-link_sf"/>
</dbReference>
<evidence type="ECO:0000259" key="10">
    <source>
        <dbReference type="PROSITE" id="PS51192"/>
    </source>
</evidence>
<evidence type="ECO:0000259" key="12">
    <source>
        <dbReference type="PROSITE" id="PS51196"/>
    </source>
</evidence>
<dbReference type="PANTHER" id="PTHR30612:SF0">
    <property type="entry name" value="CHLOROPLAST PROTEIN-TRANSPORTING ATPASE"/>
    <property type="match status" value="1"/>
</dbReference>
<keyword evidence="2" id="KW-1003">Cell membrane</keyword>
<keyword evidence="9" id="KW-0472">Membrane</keyword>
<dbReference type="Pfam" id="PF07517">
    <property type="entry name" value="SecA_DEAD"/>
    <property type="match status" value="1"/>
</dbReference>
<dbReference type="FunFam" id="3.40.50.300:FF:000429">
    <property type="entry name" value="Preprotein translocase subunit SecA"/>
    <property type="match status" value="1"/>
</dbReference>
<keyword evidence="6" id="KW-0653">Protein transport</keyword>
<dbReference type="Gene3D" id="3.40.50.300">
    <property type="entry name" value="P-loop containing nucleotide triphosphate hydrolases"/>
    <property type="match status" value="2"/>
</dbReference>
<keyword evidence="4" id="KW-0547">Nucleotide-binding</keyword>
<feature type="domain" description="Helicase C-terminal" evidence="11">
    <location>
        <begin position="453"/>
        <end position="605"/>
    </location>
</feature>
<dbReference type="GO" id="GO:0005886">
    <property type="term" value="C:plasma membrane"/>
    <property type="evidence" value="ECO:0007669"/>
    <property type="project" value="TreeGrafter"/>
</dbReference>
<evidence type="ECO:0000256" key="2">
    <source>
        <dbReference type="ARBA" id="ARBA00022475"/>
    </source>
</evidence>
<dbReference type="Pfam" id="PF01043">
    <property type="entry name" value="SecA_PP_bind"/>
    <property type="match status" value="1"/>
</dbReference>
<evidence type="ECO:0000256" key="1">
    <source>
        <dbReference type="ARBA" id="ARBA00022448"/>
    </source>
</evidence>
<dbReference type="InterPro" id="IPR001650">
    <property type="entry name" value="Helicase_C-like"/>
</dbReference>
<evidence type="ECO:0000313" key="13">
    <source>
        <dbReference type="EMBL" id="QDT11197.1"/>
    </source>
</evidence>
<keyword evidence="7" id="KW-1278">Translocase</keyword>
<dbReference type="InterPro" id="IPR014018">
    <property type="entry name" value="SecA_motor_DEAD"/>
</dbReference>
<evidence type="ECO:0000256" key="4">
    <source>
        <dbReference type="ARBA" id="ARBA00022741"/>
    </source>
</evidence>
<dbReference type="RefSeq" id="WP_145419053.1">
    <property type="nucleotide sequence ID" value="NZ_CP036526.1"/>
</dbReference>
<dbReference type="InterPro" id="IPR027417">
    <property type="entry name" value="P-loop_NTPase"/>
</dbReference>
<dbReference type="PANTHER" id="PTHR30612">
    <property type="entry name" value="SECA INNER MEMBRANE COMPONENT OF SEC PROTEIN SECRETION SYSTEM"/>
    <property type="match status" value="1"/>
</dbReference>
<gene>
    <name evidence="13" type="ORF">K239x_31910</name>
</gene>
<dbReference type="EMBL" id="CP036526">
    <property type="protein sequence ID" value="QDT11197.1"/>
    <property type="molecule type" value="Genomic_DNA"/>
</dbReference>
<dbReference type="SMART" id="SM00957">
    <property type="entry name" value="SecA_DEAD"/>
    <property type="match status" value="1"/>
</dbReference>
<dbReference type="GO" id="GO:0005829">
    <property type="term" value="C:cytosol"/>
    <property type="evidence" value="ECO:0007669"/>
    <property type="project" value="TreeGrafter"/>
</dbReference>
<dbReference type="OrthoDB" id="2486044at2"/>
<proteinExistence type="predicted"/>
<dbReference type="GO" id="GO:0043952">
    <property type="term" value="P:protein transport by the Sec complex"/>
    <property type="evidence" value="ECO:0007669"/>
    <property type="project" value="TreeGrafter"/>
</dbReference>
<evidence type="ECO:0000256" key="8">
    <source>
        <dbReference type="ARBA" id="ARBA00023010"/>
    </source>
</evidence>
<dbReference type="InterPro" id="IPR000185">
    <property type="entry name" value="SecA"/>
</dbReference>
<evidence type="ECO:0000256" key="9">
    <source>
        <dbReference type="ARBA" id="ARBA00023136"/>
    </source>
</evidence>
<evidence type="ECO:0000256" key="5">
    <source>
        <dbReference type="ARBA" id="ARBA00022840"/>
    </source>
</evidence>
<evidence type="ECO:0000313" key="14">
    <source>
        <dbReference type="Proteomes" id="UP000319817"/>
    </source>
</evidence>
<dbReference type="InterPro" id="IPR044722">
    <property type="entry name" value="SecA_SF2_C"/>
</dbReference>
<evidence type="ECO:0000256" key="3">
    <source>
        <dbReference type="ARBA" id="ARBA00022490"/>
    </source>
</evidence>
<name>A0A517NVP1_9BACT</name>
<keyword evidence="8" id="KW-0811">Translocation</keyword>
<dbReference type="PROSITE" id="PS51192">
    <property type="entry name" value="HELICASE_ATP_BIND_1"/>
    <property type="match status" value="1"/>
</dbReference>
<keyword evidence="14" id="KW-1185">Reference proteome</keyword>
<keyword evidence="1" id="KW-0813">Transport</keyword>
<dbReference type="SUPFAM" id="SSF52540">
    <property type="entry name" value="P-loop containing nucleoside triphosphate hydrolases"/>
    <property type="match status" value="2"/>
</dbReference>
<dbReference type="PROSITE" id="PS51194">
    <property type="entry name" value="HELICASE_CTER"/>
    <property type="match status" value="1"/>
</dbReference>
<keyword evidence="3" id="KW-0963">Cytoplasm</keyword>
<dbReference type="GO" id="GO:0017038">
    <property type="term" value="P:protein import"/>
    <property type="evidence" value="ECO:0007669"/>
    <property type="project" value="InterPro"/>
</dbReference>
<dbReference type="PROSITE" id="PS51196">
    <property type="entry name" value="SECA_MOTOR_DEAD"/>
    <property type="match status" value="1"/>
</dbReference>
<sequence length="641" mass="71090">MQLTTPLHRIGNYLLPSRFKSQDLDTLVAAARRGELQWCESQGDDPQEDAVTDKQLADEFAQLRTDDVALDEKMVRAAALGSAAVRRTMGFSMHDVQLKGALATARGAIIEMQTGEGKTVVSGVAAVIRASIDESVHVATTTDYLAERDHEAVEPIFALLGLTSAALSSEDKPEQCKQKYQCDIVYGPGYAFGFDYLRDQLTIREFESLTLGRDTLQCINGTDIRNSLIQTTHPCIIVDEADSVLIDEAATPLILSGSETYAESAEAYTDALHLAFELEVDTDYTIDFRTRQIELTDAGRDRSYDFLKNVGRLDLSRPWTAYVENALFAQYLLVRDEHYVIQEDEIALVDQLTGRIFDDRTLRGGLHQAVEAKETLTINPPTRSLARITRQRFFQMYDTVCGMTGTASGSEAELLHFYKTPIVPLPPNVPCKRIQMPTRFFDSWDSKCKAIVVEVQRLVATRRPILIGTRTIRESVLLSELLGNHGIIGTILNGVQDDDEAQVIAKAGQPESLMIATNMAGRGTDIKLSEESRALGGLHVLATSCNSSHRVDRQLAGRSARQGDPGSCQFFVAADDDLFQQHGEKLSEQIKTAATPTGESPKDFSAHLFALQQMIERVSFDSRCKLVQHDNWMDSIRETMV</sequence>
<keyword evidence="5" id="KW-0067">ATP-binding</keyword>
<accession>A0A517NVP1</accession>
<organism evidence="13 14">
    <name type="scientific">Stieleria marina</name>
    <dbReference type="NCBI Taxonomy" id="1930275"/>
    <lineage>
        <taxon>Bacteria</taxon>
        <taxon>Pseudomonadati</taxon>
        <taxon>Planctomycetota</taxon>
        <taxon>Planctomycetia</taxon>
        <taxon>Pirellulales</taxon>
        <taxon>Pirellulaceae</taxon>
        <taxon>Stieleria</taxon>
    </lineage>
</organism>